<reference evidence="10 11" key="1">
    <citation type="submission" date="2014-11" db="EMBL/GenBank/DDBJ databases">
        <title>A Rickettsiales Symbiont of Amoebae With Ancient Features.</title>
        <authorList>
            <person name="Schulz F."/>
            <person name="Martijn J."/>
            <person name="Wascher F."/>
            <person name="Kostanjsek R."/>
            <person name="Ettema T.J."/>
            <person name="Horn M."/>
        </authorList>
    </citation>
    <scope>NUCLEOTIDE SEQUENCE [LARGE SCALE GENOMIC DNA]</scope>
    <source>
        <strain evidence="10 11">UWC36</strain>
    </source>
</reference>
<comment type="function">
    <text evidence="8">Involved in the gluconeogenesis. Catalyzes stereospecifically the conversion of dihydroxyacetone phosphate (DHAP) to D-glyceraldehyde-3-phosphate (G3P).</text>
</comment>
<evidence type="ECO:0000256" key="9">
    <source>
        <dbReference type="RuleBase" id="RU363013"/>
    </source>
</evidence>
<dbReference type="GO" id="GO:0004807">
    <property type="term" value="F:triose-phosphate isomerase activity"/>
    <property type="evidence" value="ECO:0007669"/>
    <property type="project" value="UniProtKB-UniRule"/>
</dbReference>
<dbReference type="InterPro" id="IPR000652">
    <property type="entry name" value="Triosephosphate_isomerase"/>
</dbReference>
<dbReference type="Proteomes" id="UP000031258">
    <property type="component" value="Unassembled WGS sequence"/>
</dbReference>
<dbReference type="UniPathway" id="UPA00109">
    <property type="reaction ID" value="UER00189"/>
</dbReference>
<dbReference type="PROSITE" id="PS00171">
    <property type="entry name" value="TIM_1"/>
    <property type="match status" value="1"/>
</dbReference>
<keyword evidence="4 8" id="KW-0312">Gluconeogenesis</keyword>
<keyword evidence="6 8" id="KW-0324">Glycolysis</keyword>
<dbReference type="HAMAP" id="MF_00147_B">
    <property type="entry name" value="TIM_B"/>
    <property type="match status" value="1"/>
</dbReference>
<evidence type="ECO:0000256" key="3">
    <source>
        <dbReference type="ARBA" id="ARBA00007422"/>
    </source>
</evidence>
<evidence type="ECO:0000256" key="5">
    <source>
        <dbReference type="ARBA" id="ARBA00022490"/>
    </source>
</evidence>
<dbReference type="GO" id="GO:0019563">
    <property type="term" value="P:glycerol catabolic process"/>
    <property type="evidence" value="ECO:0007669"/>
    <property type="project" value="TreeGrafter"/>
</dbReference>
<comment type="caution">
    <text evidence="10">The sequence shown here is derived from an EMBL/GenBank/DDBJ whole genome shotgun (WGS) entry which is preliminary data.</text>
</comment>
<dbReference type="InterPro" id="IPR035990">
    <property type="entry name" value="TIM_sf"/>
</dbReference>
<comment type="similarity">
    <text evidence="3 8 9">Belongs to the triosephosphate isomerase family.</text>
</comment>
<dbReference type="Gene3D" id="3.20.20.70">
    <property type="entry name" value="Aldolase class I"/>
    <property type="match status" value="1"/>
</dbReference>
<comment type="caution">
    <text evidence="8">Lacks conserved residue(s) required for the propagation of feature annotation.</text>
</comment>
<dbReference type="PANTHER" id="PTHR21139">
    <property type="entry name" value="TRIOSEPHOSPHATE ISOMERASE"/>
    <property type="match status" value="1"/>
</dbReference>
<evidence type="ECO:0000256" key="6">
    <source>
        <dbReference type="ARBA" id="ARBA00023152"/>
    </source>
</evidence>
<dbReference type="GO" id="GO:0046166">
    <property type="term" value="P:glyceraldehyde-3-phosphate biosynthetic process"/>
    <property type="evidence" value="ECO:0007669"/>
    <property type="project" value="TreeGrafter"/>
</dbReference>
<dbReference type="CDD" id="cd00311">
    <property type="entry name" value="TIM"/>
    <property type="match status" value="1"/>
</dbReference>
<dbReference type="PROSITE" id="PS51440">
    <property type="entry name" value="TIM_2"/>
    <property type="match status" value="1"/>
</dbReference>
<proteinExistence type="inferred from homology"/>
<dbReference type="GO" id="GO:0006096">
    <property type="term" value="P:glycolytic process"/>
    <property type="evidence" value="ECO:0007669"/>
    <property type="project" value="UniProtKB-UniRule"/>
</dbReference>
<protein>
    <recommendedName>
        <fullName evidence="8 9">Triosephosphate isomerase</fullName>
        <shortName evidence="8">TIM</shortName>
        <shortName evidence="8">TPI</shortName>
        <ecNumber evidence="8 9">5.3.1.1</ecNumber>
    </recommendedName>
    <alternativeName>
        <fullName evidence="8">Triose-phosphate isomerase</fullName>
    </alternativeName>
</protein>
<dbReference type="STRING" id="86105.NF27_HS00350"/>
<feature type="active site" description="Proton acceptor" evidence="8">
    <location>
        <position position="165"/>
    </location>
</feature>
<evidence type="ECO:0000256" key="4">
    <source>
        <dbReference type="ARBA" id="ARBA00022432"/>
    </source>
</evidence>
<dbReference type="EC" id="5.3.1.1" evidence="8 9"/>
<accession>A0A0C1QJW4</accession>
<evidence type="ECO:0000256" key="8">
    <source>
        <dbReference type="HAMAP-Rule" id="MF_00147"/>
    </source>
</evidence>
<dbReference type="PANTHER" id="PTHR21139:SF42">
    <property type="entry name" value="TRIOSEPHOSPHATE ISOMERASE"/>
    <property type="match status" value="1"/>
</dbReference>
<dbReference type="UniPathway" id="UPA01066"/>
<dbReference type="Pfam" id="PF00121">
    <property type="entry name" value="TIM"/>
    <property type="match status" value="1"/>
</dbReference>
<comment type="catalytic activity">
    <reaction evidence="1">
        <text>L-erythrulose 1-phosphate = D-erythrulose 4-phosphate</text>
        <dbReference type="Rhea" id="RHEA:49588"/>
        <dbReference type="ChEBI" id="CHEBI:58002"/>
        <dbReference type="ChEBI" id="CHEBI:90796"/>
        <dbReference type="EC" id="5.3.1.33"/>
    </reaction>
</comment>
<dbReference type="GO" id="GO:0006094">
    <property type="term" value="P:gluconeogenesis"/>
    <property type="evidence" value="ECO:0007669"/>
    <property type="project" value="UniProtKB-UniRule"/>
</dbReference>
<dbReference type="PATRIC" id="fig|86105.3.peg.1744"/>
<dbReference type="AlphaFoldDB" id="A0A0C1QJW4"/>
<dbReference type="NCBIfam" id="TIGR00419">
    <property type="entry name" value="tim"/>
    <property type="match status" value="1"/>
</dbReference>
<comment type="pathway">
    <text evidence="2">Carbohydrate metabolism; erythritol degradation.</text>
</comment>
<feature type="binding site" evidence="8">
    <location>
        <position position="171"/>
    </location>
    <ligand>
        <name>substrate</name>
    </ligand>
</feature>
<keyword evidence="5 8" id="KW-0963">Cytoplasm</keyword>
<sequence length="240" mass="26417">MVSMHKKILIANWKMNGNSESLKSLAEYYVNMLTGQQAEVVLCPAHPYLSLVNNITKNSPVKLGAQNIASFPKGSYTGEVSGEMLTDIGCKYVIIGHYERRKFFNERGEEIARKIDLAVQSNLIPILCVGEKLNKRKEGTYLSFIKEQIENSQILYQKNAVIAYEPVWSIGTGVIPTVEEIAEVVDMITTMSKAKVLYGGSVSADNSCLISDIANLDGFLVGAASLKAEEFHAIYKSLLG</sequence>
<gene>
    <name evidence="10" type="primary">tpiA_2</name>
    <name evidence="8" type="synonym">tpiA</name>
    <name evidence="10" type="ORF">NF27_HS00350</name>
</gene>
<comment type="catalytic activity">
    <reaction evidence="8 9">
        <text>D-glyceraldehyde 3-phosphate = dihydroxyacetone phosphate</text>
        <dbReference type="Rhea" id="RHEA:18585"/>
        <dbReference type="ChEBI" id="CHEBI:57642"/>
        <dbReference type="ChEBI" id="CHEBI:59776"/>
        <dbReference type="EC" id="5.3.1.1"/>
    </reaction>
</comment>
<dbReference type="InterPro" id="IPR013785">
    <property type="entry name" value="Aldolase_TIM"/>
</dbReference>
<feature type="binding site" evidence="8">
    <location>
        <begin position="12"/>
        <end position="14"/>
    </location>
    <ligand>
        <name>substrate</name>
    </ligand>
</feature>
<dbReference type="InterPro" id="IPR022896">
    <property type="entry name" value="TrioseP_Isoase_bac/euk"/>
</dbReference>
<dbReference type="InterPro" id="IPR020861">
    <property type="entry name" value="Triosephosphate_isomerase_AS"/>
</dbReference>
<organism evidence="10 11">
    <name type="scientific">Candidatus Jidaibacter acanthamoebae</name>
    <dbReference type="NCBI Taxonomy" id="86105"/>
    <lineage>
        <taxon>Bacteria</taxon>
        <taxon>Pseudomonadati</taxon>
        <taxon>Pseudomonadota</taxon>
        <taxon>Alphaproteobacteria</taxon>
        <taxon>Rickettsiales</taxon>
        <taxon>Candidatus Midichloriaceae</taxon>
        <taxon>Candidatus Jidaibacter</taxon>
    </lineage>
</organism>
<evidence type="ECO:0000313" key="11">
    <source>
        <dbReference type="Proteomes" id="UP000031258"/>
    </source>
</evidence>
<comment type="pathway">
    <text evidence="8 9">Carbohydrate degradation; glycolysis; D-glyceraldehyde 3-phosphate from glycerone phosphate: step 1/1.</text>
</comment>
<evidence type="ECO:0000256" key="2">
    <source>
        <dbReference type="ARBA" id="ARBA00004939"/>
    </source>
</evidence>
<comment type="pathway">
    <text evidence="8 9">Carbohydrate biosynthesis; gluconeogenesis.</text>
</comment>
<dbReference type="EMBL" id="JSWE01000186">
    <property type="protein sequence ID" value="KIE04448.1"/>
    <property type="molecule type" value="Genomic_DNA"/>
</dbReference>
<keyword evidence="7 8" id="KW-0413">Isomerase</keyword>
<evidence type="ECO:0000256" key="1">
    <source>
        <dbReference type="ARBA" id="ARBA00000148"/>
    </source>
</evidence>
<evidence type="ECO:0000313" key="10">
    <source>
        <dbReference type="EMBL" id="KIE04448.1"/>
    </source>
</evidence>
<evidence type="ECO:0000256" key="7">
    <source>
        <dbReference type="ARBA" id="ARBA00023235"/>
    </source>
</evidence>
<dbReference type="GO" id="GO:0005829">
    <property type="term" value="C:cytosol"/>
    <property type="evidence" value="ECO:0007669"/>
    <property type="project" value="TreeGrafter"/>
</dbReference>
<keyword evidence="11" id="KW-1185">Reference proteome</keyword>
<dbReference type="UniPathway" id="UPA00138"/>
<feature type="binding site" evidence="8">
    <location>
        <position position="201"/>
    </location>
    <ligand>
        <name>substrate</name>
    </ligand>
</feature>
<name>A0A0C1QJW4_9RICK</name>
<comment type="subunit">
    <text evidence="8 9">Homodimer.</text>
</comment>
<feature type="active site" description="Electrophile" evidence="8">
    <location>
        <position position="97"/>
    </location>
</feature>
<comment type="subcellular location">
    <subcellularLocation>
        <location evidence="8 9">Cytoplasm</location>
    </subcellularLocation>
</comment>
<dbReference type="SUPFAM" id="SSF51351">
    <property type="entry name" value="Triosephosphate isomerase (TIM)"/>
    <property type="match status" value="1"/>
</dbReference>